<dbReference type="Pfam" id="PF07152">
    <property type="entry name" value="YaeQ"/>
    <property type="match status" value="1"/>
</dbReference>
<evidence type="ECO:0000313" key="1">
    <source>
        <dbReference type="EMBL" id="MCK7594907.1"/>
    </source>
</evidence>
<gene>
    <name evidence="1" type="ORF">M0G41_14660</name>
</gene>
<dbReference type="PANTHER" id="PTHR38784">
    <property type="entry name" value="SUCROSE PHOSPHORYLASE"/>
    <property type="match status" value="1"/>
</dbReference>
<dbReference type="EMBL" id="JALNMH010000012">
    <property type="protein sequence ID" value="MCK7594907.1"/>
    <property type="molecule type" value="Genomic_DNA"/>
</dbReference>
<sequence length="181" mass="20182">MALKATVCKAQLQVSDMDRGYYAAHALTLAQHPSETVERLMVRLLAFSLFADELLQFGRGVSSDDEPDLWQRSLDGRIEHWIDLGQPDESRIRRACGRSEAVTVIGYAPRSFDPWWDKHGAALVALKPLQVLCLPMGAAESLAGLHGRSMDLQCLIQDGTVQLIDAAQTVEITPRWLKRQD</sequence>
<evidence type="ECO:0000313" key="2">
    <source>
        <dbReference type="Proteomes" id="UP001431449"/>
    </source>
</evidence>
<dbReference type="PANTHER" id="PTHR38784:SF1">
    <property type="entry name" value="SUCROSE PHOSPHORYLASE"/>
    <property type="match status" value="1"/>
</dbReference>
<dbReference type="InterPro" id="IPR038590">
    <property type="entry name" value="YaeQ_sf"/>
</dbReference>
<keyword evidence="2" id="KW-1185">Reference proteome</keyword>
<dbReference type="SMART" id="SM01322">
    <property type="entry name" value="YaeQ"/>
    <property type="match status" value="1"/>
</dbReference>
<dbReference type="Proteomes" id="UP001431449">
    <property type="component" value="Unassembled WGS sequence"/>
</dbReference>
<dbReference type="SUPFAM" id="SSF52980">
    <property type="entry name" value="Restriction endonuclease-like"/>
    <property type="match status" value="1"/>
</dbReference>
<dbReference type="PIRSF" id="PIRSF011484">
    <property type="entry name" value="YaeQ"/>
    <property type="match status" value="1"/>
</dbReference>
<dbReference type="RefSeq" id="WP_248210594.1">
    <property type="nucleotide sequence ID" value="NZ_JALNMH010000012.1"/>
</dbReference>
<dbReference type="InterPro" id="IPR009822">
    <property type="entry name" value="YaeQ"/>
</dbReference>
<name>A0ABT0GK30_9GAMM</name>
<comment type="caution">
    <text evidence="1">The sequence shown here is derived from an EMBL/GenBank/DDBJ whole genome shotgun (WGS) entry which is preliminary data.</text>
</comment>
<dbReference type="Gene3D" id="3.10.640.10">
    <property type="entry name" value="Restriction endonuclease-like alpha-beta roll domain"/>
    <property type="match status" value="1"/>
</dbReference>
<protein>
    <submittedName>
        <fullName evidence="1">YaeQ family protein</fullName>
    </submittedName>
</protein>
<proteinExistence type="predicted"/>
<dbReference type="InterPro" id="IPR011335">
    <property type="entry name" value="Restrct_endonuc-II-like"/>
</dbReference>
<accession>A0ABT0GK30</accession>
<dbReference type="CDD" id="cd22368">
    <property type="entry name" value="YaeQ-like"/>
    <property type="match status" value="1"/>
</dbReference>
<organism evidence="1 2">
    <name type="scientific">Pseudomarimonas salicorniae</name>
    <dbReference type="NCBI Taxonomy" id="2933270"/>
    <lineage>
        <taxon>Bacteria</taxon>
        <taxon>Pseudomonadati</taxon>
        <taxon>Pseudomonadota</taxon>
        <taxon>Gammaproteobacteria</taxon>
        <taxon>Lysobacterales</taxon>
        <taxon>Lysobacteraceae</taxon>
        <taxon>Pseudomarimonas</taxon>
    </lineage>
</organism>
<reference evidence="1" key="1">
    <citation type="submission" date="2022-04" db="EMBL/GenBank/DDBJ databases">
        <title>Lysobacter sp. CAU 1642 isolated from sea sand.</title>
        <authorList>
            <person name="Kim W."/>
        </authorList>
    </citation>
    <scope>NUCLEOTIDE SEQUENCE</scope>
    <source>
        <strain evidence="1">CAU 1642</strain>
    </source>
</reference>